<dbReference type="GO" id="GO:0004252">
    <property type="term" value="F:serine-type endopeptidase activity"/>
    <property type="evidence" value="ECO:0007669"/>
    <property type="project" value="InterPro"/>
</dbReference>
<name>A0A914R3E5_9BILA</name>
<sequence>MDPPVIFCAQHCVQENNIAKYQVRLGHYVWEAGLCGEIQRIAKMPGYVKGEKNDFAIVVLHHISEKYHFMIEAIELATEAPALETEHELLGYGKTRPEAENTRLAYGLTKLKNVFEELLYFEDKEIGGTQRDSGGPIVDIHGKLVGVIVQGQKNPKKPPVRTIGININDVNVRKFIKDNVPPKNV</sequence>
<dbReference type="AlphaFoldDB" id="A0A914R3E5"/>
<dbReference type="InterPro" id="IPR001254">
    <property type="entry name" value="Trypsin_dom"/>
</dbReference>
<organism evidence="2 3">
    <name type="scientific">Panagrolaimus davidi</name>
    <dbReference type="NCBI Taxonomy" id="227884"/>
    <lineage>
        <taxon>Eukaryota</taxon>
        <taxon>Metazoa</taxon>
        <taxon>Ecdysozoa</taxon>
        <taxon>Nematoda</taxon>
        <taxon>Chromadorea</taxon>
        <taxon>Rhabditida</taxon>
        <taxon>Tylenchina</taxon>
        <taxon>Panagrolaimomorpha</taxon>
        <taxon>Panagrolaimoidea</taxon>
        <taxon>Panagrolaimidae</taxon>
        <taxon>Panagrolaimus</taxon>
    </lineage>
</organism>
<protein>
    <submittedName>
        <fullName evidence="3">Peptidase S1 domain-containing protein</fullName>
    </submittedName>
</protein>
<evidence type="ECO:0000313" key="2">
    <source>
        <dbReference type="Proteomes" id="UP000887578"/>
    </source>
</evidence>
<evidence type="ECO:0000259" key="1">
    <source>
        <dbReference type="Pfam" id="PF00089"/>
    </source>
</evidence>
<dbReference type="SUPFAM" id="SSF50494">
    <property type="entry name" value="Trypsin-like serine proteases"/>
    <property type="match status" value="1"/>
</dbReference>
<dbReference type="Gene3D" id="2.40.10.10">
    <property type="entry name" value="Trypsin-like serine proteases"/>
    <property type="match status" value="2"/>
</dbReference>
<dbReference type="WBParaSite" id="PDA_v2.g9093.t1">
    <property type="protein sequence ID" value="PDA_v2.g9093.t1"/>
    <property type="gene ID" value="PDA_v2.g9093"/>
</dbReference>
<evidence type="ECO:0000313" key="3">
    <source>
        <dbReference type="WBParaSite" id="PDA_v2.g9093.t1"/>
    </source>
</evidence>
<proteinExistence type="predicted"/>
<accession>A0A914R3E5</accession>
<dbReference type="InterPro" id="IPR043504">
    <property type="entry name" value="Peptidase_S1_PA_chymotrypsin"/>
</dbReference>
<dbReference type="Pfam" id="PF00089">
    <property type="entry name" value="Trypsin"/>
    <property type="match status" value="1"/>
</dbReference>
<dbReference type="Proteomes" id="UP000887578">
    <property type="component" value="Unplaced"/>
</dbReference>
<reference evidence="3" key="1">
    <citation type="submission" date="2022-11" db="UniProtKB">
        <authorList>
            <consortium name="WormBaseParasite"/>
        </authorList>
    </citation>
    <scope>IDENTIFICATION</scope>
</reference>
<feature type="domain" description="Peptidase S1" evidence="1">
    <location>
        <begin position="6"/>
        <end position="167"/>
    </location>
</feature>
<dbReference type="GO" id="GO:0006508">
    <property type="term" value="P:proteolysis"/>
    <property type="evidence" value="ECO:0007669"/>
    <property type="project" value="InterPro"/>
</dbReference>
<keyword evidence="2" id="KW-1185">Reference proteome</keyword>
<dbReference type="InterPro" id="IPR009003">
    <property type="entry name" value="Peptidase_S1_PA"/>
</dbReference>